<reference evidence="2 3" key="1">
    <citation type="submission" date="2018-05" db="EMBL/GenBank/DDBJ databases">
        <authorList>
            <person name="Goeker M."/>
            <person name="Huntemann M."/>
            <person name="Clum A."/>
            <person name="Pillay M."/>
            <person name="Palaniappan K."/>
            <person name="Varghese N."/>
            <person name="Mikhailova N."/>
            <person name="Stamatis D."/>
            <person name="Reddy T."/>
            <person name="Daum C."/>
            <person name="Shapiro N."/>
            <person name="Ivanova N."/>
            <person name="Kyrpides N."/>
            <person name="Woyke T."/>
        </authorList>
    </citation>
    <scope>NUCLEOTIDE SEQUENCE [LARGE SCALE GENOMIC DNA]</scope>
    <source>
        <strain evidence="2 3">DSM 26524</strain>
    </source>
</reference>
<evidence type="ECO:0008006" key="4">
    <source>
        <dbReference type="Google" id="ProtNLM"/>
    </source>
</evidence>
<keyword evidence="1" id="KW-0812">Transmembrane</keyword>
<accession>A0AB73T163</accession>
<dbReference type="AlphaFoldDB" id="A0AB73T163"/>
<dbReference type="RefSeq" id="WP_109747699.1">
    <property type="nucleotide sequence ID" value="NZ_JANKBI010000013.1"/>
</dbReference>
<evidence type="ECO:0000313" key="3">
    <source>
        <dbReference type="Proteomes" id="UP000245412"/>
    </source>
</evidence>
<feature type="transmembrane region" description="Helical" evidence="1">
    <location>
        <begin position="12"/>
        <end position="38"/>
    </location>
</feature>
<protein>
    <recommendedName>
        <fullName evidence="4">Type II secretion system protein</fullName>
    </recommendedName>
</protein>
<gene>
    <name evidence="2" type="ORF">C7383_11292</name>
</gene>
<name>A0AB73T163_9FIRM</name>
<evidence type="ECO:0000256" key="1">
    <source>
        <dbReference type="SAM" id="Phobius"/>
    </source>
</evidence>
<organism evidence="2 3">
    <name type="scientific">Murimonas intestini</name>
    <dbReference type="NCBI Taxonomy" id="1337051"/>
    <lineage>
        <taxon>Bacteria</taxon>
        <taxon>Bacillati</taxon>
        <taxon>Bacillota</taxon>
        <taxon>Clostridia</taxon>
        <taxon>Lachnospirales</taxon>
        <taxon>Lachnospiraceae</taxon>
        <taxon>Murimonas</taxon>
    </lineage>
</organism>
<keyword evidence="3" id="KW-1185">Reference proteome</keyword>
<evidence type="ECO:0000313" key="2">
    <source>
        <dbReference type="EMBL" id="PWJ73517.1"/>
    </source>
</evidence>
<keyword evidence="1" id="KW-1133">Transmembrane helix</keyword>
<dbReference type="EMBL" id="QGGY01000012">
    <property type="protein sequence ID" value="PWJ73517.1"/>
    <property type="molecule type" value="Genomic_DNA"/>
</dbReference>
<comment type="caution">
    <text evidence="2">The sequence shown here is derived from an EMBL/GenBank/DDBJ whole genome shotgun (WGS) entry which is preliminary data.</text>
</comment>
<dbReference type="Proteomes" id="UP000245412">
    <property type="component" value="Unassembled WGS sequence"/>
</dbReference>
<proteinExistence type="predicted"/>
<sequence>MKNNSRSTHSKSGLFLMELILVILFFSIAGAICIQIFVKAHLLSRSASKLNRAVALAQSAAAGLEAGNGSLEDLALQFPEGILDTDTDDSLSHFTVYYDDAWKPCGKASAVYSLNVLAPRIAAPGTLNGESVVISRLGSQNSEIYRLAFNIYTPAAAKGGEG</sequence>
<keyword evidence="1" id="KW-0472">Membrane</keyword>